<dbReference type="CDD" id="cd02509">
    <property type="entry name" value="GDP-M1P_Guanylyltransferase"/>
    <property type="match status" value="1"/>
</dbReference>
<name>A0A095SH22_9GAMM</name>
<dbReference type="NCBIfam" id="TIGR01479">
    <property type="entry name" value="GMP_PMI"/>
    <property type="match status" value="1"/>
</dbReference>
<evidence type="ECO:0000256" key="2">
    <source>
        <dbReference type="ARBA" id="ARBA00006115"/>
    </source>
</evidence>
<dbReference type="InterPro" id="IPR001538">
    <property type="entry name" value="Man6P_isomerase-2_C"/>
</dbReference>
<protein>
    <recommendedName>
        <fullName evidence="3">mannose-1-phosphate guanylyltransferase</fullName>
        <ecNumber evidence="3">2.7.7.13</ecNumber>
    </recommendedName>
</protein>
<dbReference type="InterPro" id="IPR006375">
    <property type="entry name" value="Man1P_GuaTrfase/Man6P_Isoase"/>
</dbReference>
<evidence type="ECO:0000259" key="12">
    <source>
        <dbReference type="Pfam" id="PF22640"/>
    </source>
</evidence>
<reference evidence="13 14" key="1">
    <citation type="submission" date="2012-09" db="EMBL/GenBank/DDBJ databases">
        <title>Genome Sequence of alkane-degrading Bacterium Alcanivorax sp. 19-m-6.</title>
        <authorList>
            <person name="Lai Q."/>
            <person name="Shao Z."/>
        </authorList>
    </citation>
    <scope>NUCLEOTIDE SEQUENCE [LARGE SCALE GENOMIC DNA]</scope>
    <source>
        <strain evidence="13 14">19-m-6</strain>
    </source>
</reference>
<dbReference type="CDD" id="cd02213">
    <property type="entry name" value="cupin_PMI_typeII_C"/>
    <property type="match status" value="1"/>
</dbReference>
<dbReference type="OrthoDB" id="9806359at2"/>
<comment type="caution">
    <text evidence="13">The sequence shown here is derived from an EMBL/GenBank/DDBJ whole genome shotgun (WGS) entry which is preliminary data.</text>
</comment>
<dbReference type="eggNOG" id="COG0662">
    <property type="taxonomic scope" value="Bacteria"/>
</dbReference>
<evidence type="ECO:0000259" key="10">
    <source>
        <dbReference type="Pfam" id="PF00483"/>
    </source>
</evidence>
<keyword evidence="14" id="KW-1185">Reference proteome</keyword>
<evidence type="ECO:0000256" key="7">
    <source>
        <dbReference type="ARBA" id="ARBA00023134"/>
    </source>
</evidence>
<dbReference type="FunFam" id="2.60.120.10:FF:000032">
    <property type="entry name" value="Mannose-1-phosphate guanylyltransferase/mannose-6-phosphate isomerase"/>
    <property type="match status" value="1"/>
</dbReference>
<dbReference type="eggNOG" id="COG0836">
    <property type="taxonomic scope" value="Bacteria"/>
</dbReference>
<evidence type="ECO:0000313" key="13">
    <source>
        <dbReference type="EMBL" id="KGD63619.1"/>
    </source>
</evidence>
<dbReference type="Gene3D" id="3.90.550.10">
    <property type="entry name" value="Spore Coat Polysaccharide Biosynthesis Protein SpsA, Chain A"/>
    <property type="match status" value="1"/>
</dbReference>
<evidence type="ECO:0000313" key="14">
    <source>
        <dbReference type="Proteomes" id="UP000029444"/>
    </source>
</evidence>
<keyword evidence="4" id="KW-0808">Transferase</keyword>
<dbReference type="Pfam" id="PF00483">
    <property type="entry name" value="NTP_transferase"/>
    <property type="match status" value="1"/>
</dbReference>
<dbReference type="Pfam" id="PF22640">
    <property type="entry name" value="ManC_GMP_beta-helix"/>
    <property type="match status" value="1"/>
</dbReference>
<organism evidence="13 14">
    <name type="scientific">Alcanivorax nanhaiticus</name>
    <dbReference type="NCBI Taxonomy" id="1177154"/>
    <lineage>
        <taxon>Bacteria</taxon>
        <taxon>Pseudomonadati</taxon>
        <taxon>Pseudomonadota</taxon>
        <taxon>Gammaproteobacteria</taxon>
        <taxon>Oceanospirillales</taxon>
        <taxon>Alcanivoracaceae</taxon>
        <taxon>Alcanivorax</taxon>
    </lineage>
</organism>
<dbReference type="PANTHER" id="PTHR46390:SF1">
    <property type="entry name" value="MANNOSE-1-PHOSPHATE GUANYLYLTRANSFERASE"/>
    <property type="match status" value="1"/>
</dbReference>
<keyword evidence="6" id="KW-0547">Nucleotide-binding</keyword>
<keyword evidence="5" id="KW-0548">Nucleotidyltransferase</keyword>
<evidence type="ECO:0000256" key="4">
    <source>
        <dbReference type="ARBA" id="ARBA00022679"/>
    </source>
</evidence>
<dbReference type="Pfam" id="PF01050">
    <property type="entry name" value="MannoseP_isomer"/>
    <property type="match status" value="1"/>
</dbReference>
<evidence type="ECO:0000256" key="5">
    <source>
        <dbReference type="ARBA" id="ARBA00022695"/>
    </source>
</evidence>
<evidence type="ECO:0000256" key="9">
    <source>
        <dbReference type="RuleBase" id="RU004190"/>
    </source>
</evidence>
<feature type="domain" description="Mannose-6-phosphate isomerase type II C-terminal" evidence="11">
    <location>
        <begin position="349"/>
        <end position="462"/>
    </location>
</feature>
<feature type="domain" description="Nucleotidyl transferase" evidence="10">
    <location>
        <begin position="4"/>
        <end position="283"/>
    </location>
</feature>
<comment type="catalytic activity">
    <reaction evidence="8">
        <text>alpha-D-mannose 1-phosphate + GTP + H(+) = GDP-alpha-D-mannose + diphosphate</text>
        <dbReference type="Rhea" id="RHEA:15229"/>
        <dbReference type="ChEBI" id="CHEBI:15378"/>
        <dbReference type="ChEBI" id="CHEBI:33019"/>
        <dbReference type="ChEBI" id="CHEBI:37565"/>
        <dbReference type="ChEBI" id="CHEBI:57527"/>
        <dbReference type="ChEBI" id="CHEBI:58409"/>
        <dbReference type="EC" id="2.7.7.13"/>
    </reaction>
</comment>
<evidence type="ECO:0000256" key="8">
    <source>
        <dbReference type="ARBA" id="ARBA00047343"/>
    </source>
</evidence>
<dbReference type="InterPro" id="IPR054566">
    <property type="entry name" value="ManC/GMP-like_b-helix"/>
</dbReference>
<sequence length="477" mass="53461">MLIPVIIAGGNGSRLWPLSRSHYPKQLLRLNGEYSMLQATLLRLPAELRAVRPIVVCNQEHRFLVAEQLNDIGIEADILLEPCGRNTAPAVALAALQARQRDTNAKIFICPADHAIRNPEALEAAIESGYQAAESGLLVTFGIQPSRPETGYGYICMGEARGDHHLIERFVEKPDAATAQQFLDAGTYLWNSGMFLFRAERYLHELREHHPQMLAHCTHALLQGEADLDFIRLEEASFSRCEDLSIDYAIMEGTQDGAVVPVQLFWNDLGSWESLWDHLDKDAEGNHLRGDVIAHNSNNNLAMSDSRLVALLGVEDLVVVDTPDAILVAHKSQAQEVKRVTDQLKARKRPETEDHRLVHRPWGKYDSVDKGNRYQVKHITVKPGEQLSVQMHHHRAEHWIVVSGTAKVTCGQKTFLVAENQSTFIPIGEVHSLENPGRIPLELIEVQSGTYLGEDDIIRISDRYHREDAAEKVAQLP</sequence>
<keyword evidence="13" id="KW-0413">Isomerase</keyword>
<dbReference type="FunFam" id="3.90.550.10:FF:000046">
    <property type="entry name" value="Mannose-1-phosphate guanylyltransferase (GDP)"/>
    <property type="match status" value="1"/>
</dbReference>
<dbReference type="RefSeq" id="WP_035234247.1">
    <property type="nucleotide sequence ID" value="NZ_ARXV01000015.1"/>
</dbReference>
<dbReference type="EMBL" id="ARXV01000015">
    <property type="protein sequence ID" value="KGD63619.1"/>
    <property type="molecule type" value="Genomic_DNA"/>
</dbReference>
<dbReference type="EC" id="2.7.7.13" evidence="3"/>
<dbReference type="GO" id="GO:0005525">
    <property type="term" value="F:GTP binding"/>
    <property type="evidence" value="ECO:0007669"/>
    <property type="project" value="UniProtKB-KW"/>
</dbReference>
<dbReference type="InterPro" id="IPR011051">
    <property type="entry name" value="RmlC_Cupin_sf"/>
</dbReference>
<dbReference type="InterPro" id="IPR005835">
    <property type="entry name" value="NTP_transferase_dom"/>
</dbReference>
<evidence type="ECO:0000256" key="6">
    <source>
        <dbReference type="ARBA" id="ARBA00022741"/>
    </source>
</evidence>
<dbReference type="SUPFAM" id="SSF53448">
    <property type="entry name" value="Nucleotide-diphospho-sugar transferases"/>
    <property type="match status" value="1"/>
</dbReference>
<dbReference type="AlphaFoldDB" id="A0A095SH22"/>
<dbReference type="GO" id="GO:0009298">
    <property type="term" value="P:GDP-mannose biosynthetic process"/>
    <property type="evidence" value="ECO:0007669"/>
    <property type="project" value="UniProtKB-UniPathway"/>
</dbReference>
<accession>A0A095SH22</accession>
<dbReference type="PANTHER" id="PTHR46390">
    <property type="entry name" value="MANNOSE-1-PHOSPHATE GUANYLYLTRANSFERASE"/>
    <property type="match status" value="1"/>
</dbReference>
<dbReference type="STRING" id="1177154.Y5S_03042"/>
<dbReference type="GO" id="GO:0000271">
    <property type="term" value="P:polysaccharide biosynthetic process"/>
    <property type="evidence" value="ECO:0007669"/>
    <property type="project" value="InterPro"/>
</dbReference>
<feature type="domain" description="MannoseP isomerase/GMP-like beta-helix" evidence="12">
    <location>
        <begin position="290"/>
        <end position="344"/>
    </location>
</feature>
<dbReference type="GO" id="GO:0004475">
    <property type="term" value="F:mannose-1-phosphate guanylyltransferase (GTP) activity"/>
    <property type="evidence" value="ECO:0007669"/>
    <property type="project" value="UniProtKB-EC"/>
</dbReference>
<dbReference type="UniPathway" id="UPA00126">
    <property type="reaction ID" value="UER00930"/>
</dbReference>
<comment type="similarity">
    <text evidence="2 9">Belongs to the mannose-6-phosphate isomerase type 2 family.</text>
</comment>
<dbReference type="Gene3D" id="2.60.120.10">
    <property type="entry name" value="Jelly Rolls"/>
    <property type="match status" value="1"/>
</dbReference>
<proteinExistence type="inferred from homology"/>
<dbReference type="InterPro" id="IPR051161">
    <property type="entry name" value="Mannose-6P_isomerase_type2"/>
</dbReference>
<evidence type="ECO:0000256" key="1">
    <source>
        <dbReference type="ARBA" id="ARBA00004823"/>
    </source>
</evidence>
<keyword evidence="7" id="KW-0342">GTP-binding</keyword>
<dbReference type="InterPro" id="IPR049577">
    <property type="entry name" value="GMPP_N"/>
</dbReference>
<dbReference type="InterPro" id="IPR014710">
    <property type="entry name" value="RmlC-like_jellyroll"/>
</dbReference>
<dbReference type="InterPro" id="IPR029044">
    <property type="entry name" value="Nucleotide-diphossugar_trans"/>
</dbReference>
<evidence type="ECO:0000259" key="11">
    <source>
        <dbReference type="Pfam" id="PF01050"/>
    </source>
</evidence>
<evidence type="ECO:0000256" key="3">
    <source>
        <dbReference type="ARBA" id="ARBA00012387"/>
    </source>
</evidence>
<gene>
    <name evidence="13" type="ORF">Y5S_03042</name>
</gene>
<dbReference type="GO" id="GO:0016853">
    <property type="term" value="F:isomerase activity"/>
    <property type="evidence" value="ECO:0007669"/>
    <property type="project" value="UniProtKB-KW"/>
</dbReference>
<dbReference type="Proteomes" id="UP000029444">
    <property type="component" value="Unassembled WGS sequence"/>
</dbReference>
<dbReference type="PATRIC" id="fig|1177154.3.peg.3083"/>
<comment type="pathway">
    <text evidence="1">Nucleotide-sugar biosynthesis; GDP-alpha-D-mannose biosynthesis; GDP-alpha-D-mannose from alpha-D-mannose 1-phosphate (GTP route): step 1/1.</text>
</comment>
<dbReference type="SUPFAM" id="SSF51182">
    <property type="entry name" value="RmlC-like cupins"/>
    <property type="match status" value="1"/>
</dbReference>